<dbReference type="EMBL" id="QPFP01000178">
    <property type="protein sequence ID" value="TEB19722.1"/>
    <property type="molecule type" value="Genomic_DNA"/>
</dbReference>
<sequence>MRRERGTRLSSASSPQRERIGRTFKKMRPSQLSQPVLSDSSDVVLVPLLSLVVVVLSRSRFLSQSNSSCAQQIRGLKSLA</sequence>
<gene>
    <name evidence="2" type="ORF">FA13DRAFT_329252</name>
</gene>
<comment type="caution">
    <text evidence="2">The sequence shown here is derived from an EMBL/GenBank/DDBJ whole genome shotgun (WGS) entry which is preliminary data.</text>
</comment>
<proteinExistence type="predicted"/>
<evidence type="ECO:0000256" key="1">
    <source>
        <dbReference type="SAM" id="MobiDB-lite"/>
    </source>
</evidence>
<keyword evidence="3" id="KW-1185">Reference proteome</keyword>
<feature type="region of interest" description="Disordered" evidence="1">
    <location>
        <begin position="1"/>
        <end position="25"/>
    </location>
</feature>
<name>A0A4Y7SDH8_COPMI</name>
<organism evidence="2 3">
    <name type="scientific">Coprinellus micaceus</name>
    <name type="common">Glistening ink-cap mushroom</name>
    <name type="synonym">Coprinus micaceus</name>
    <dbReference type="NCBI Taxonomy" id="71717"/>
    <lineage>
        <taxon>Eukaryota</taxon>
        <taxon>Fungi</taxon>
        <taxon>Dikarya</taxon>
        <taxon>Basidiomycota</taxon>
        <taxon>Agaricomycotina</taxon>
        <taxon>Agaricomycetes</taxon>
        <taxon>Agaricomycetidae</taxon>
        <taxon>Agaricales</taxon>
        <taxon>Agaricineae</taxon>
        <taxon>Psathyrellaceae</taxon>
        <taxon>Coprinellus</taxon>
    </lineage>
</organism>
<reference evidence="2 3" key="1">
    <citation type="journal article" date="2019" name="Nat. Ecol. Evol.">
        <title>Megaphylogeny resolves global patterns of mushroom evolution.</title>
        <authorList>
            <person name="Varga T."/>
            <person name="Krizsan K."/>
            <person name="Foldi C."/>
            <person name="Dima B."/>
            <person name="Sanchez-Garcia M."/>
            <person name="Sanchez-Ramirez S."/>
            <person name="Szollosi G.J."/>
            <person name="Szarkandi J.G."/>
            <person name="Papp V."/>
            <person name="Albert L."/>
            <person name="Andreopoulos W."/>
            <person name="Angelini C."/>
            <person name="Antonin V."/>
            <person name="Barry K.W."/>
            <person name="Bougher N.L."/>
            <person name="Buchanan P."/>
            <person name="Buyck B."/>
            <person name="Bense V."/>
            <person name="Catcheside P."/>
            <person name="Chovatia M."/>
            <person name="Cooper J."/>
            <person name="Damon W."/>
            <person name="Desjardin D."/>
            <person name="Finy P."/>
            <person name="Geml J."/>
            <person name="Haridas S."/>
            <person name="Hughes K."/>
            <person name="Justo A."/>
            <person name="Karasinski D."/>
            <person name="Kautmanova I."/>
            <person name="Kiss B."/>
            <person name="Kocsube S."/>
            <person name="Kotiranta H."/>
            <person name="LaButti K.M."/>
            <person name="Lechner B.E."/>
            <person name="Liimatainen K."/>
            <person name="Lipzen A."/>
            <person name="Lukacs Z."/>
            <person name="Mihaltcheva S."/>
            <person name="Morgado L.N."/>
            <person name="Niskanen T."/>
            <person name="Noordeloos M.E."/>
            <person name="Ohm R.A."/>
            <person name="Ortiz-Santana B."/>
            <person name="Ovrebo C."/>
            <person name="Racz N."/>
            <person name="Riley R."/>
            <person name="Savchenko A."/>
            <person name="Shiryaev A."/>
            <person name="Soop K."/>
            <person name="Spirin V."/>
            <person name="Szebenyi C."/>
            <person name="Tomsovsky M."/>
            <person name="Tulloss R.E."/>
            <person name="Uehling J."/>
            <person name="Grigoriev I.V."/>
            <person name="Vagvolgyi C."/>
            <person name="Papp T."/>
            <person name="Martin F.M."/>
            <person name="Miettinen O."/>
            <person name="Hibbett D.S."/>
            <person name="Nagy L.G."/>
        </authorList>
    </citation>
    <scope>NUCLEOTIDE SEQUENCE [LARGE SCALE GENOMIC DNA]</scope>
    <source>
        <strain evidence="2 3">FP101781</strain>
    </source>
</reference>
<accession>A0A4Y7SDH8</accession>
<dbReference type="Proteomes" id="UP000298030">
    <property type="component" value="Unassembled WGS sequence"/>
</dbReference>
<evidence type="ECO:0000313" key="2">
    <source>
        <dbReference type="EMBL" id="TEB19722.1"/>
    </source>
</evidence>
<protein>
    <submittedName>
        <fullName evidence="2">Uncharacterized protein</fullName>
    </submittedName>
</protein>
<evidence type="ECO:0000313" key="3">
    <source>
        <dbReference type="Proteomes" id="UP000298030"/>
    </source>
</evidence>
<dbReference type="AlphaFoldDB" id="A0A4Y7SDH8"/>